<feature type="transmembrane region" description="Helical" evidence="14">
    <location>
        <begin position="80"/>
        <end position="99"/>
    </location>
</feature>
<dbReference type="CDD" id="cd10322">
    <property type="entry name" value="SLC5sbd"/>
    <property type="match status" value="1"/>
</dbReference>
<comment type="subcellular location">
    <subcellularLocation>
        <location evidence="1">Cell membrane</location>
        <topology evidence="1">Multi-pass membrane protein</topology>
    </subcellularLocation>
</comment>
<keyword evidence="16" id="KW-1185">Reference proteome</keyword>
<evidence type="ECO:0000256" key="5">
    <source>
        <dbReference type="ARBA" id="ARBA00022692"/>
    </source>
</evidence>
<feature type="transmembrane region" description="Helical" evidence="14">
    <location>
        <begin position="408"/>
        <end position="433"/>
    </location>
</feature>
<keyword evidence="11" id="KW-0739">Sodium transport</keyword>
<evidence type="ECO:0000256" key="9">
    <source>
        <dbReference type="ARBA" id="ARBA00023065"/>
    </source>
</evidence>
<evidence type="ECO:0000256" key="4">
    <source>
        <dbReference type="ARBA" id="ARBA00022475"/>
    </source>
</evidence>
<feature type="transmembrane region" description="Helical" evidence="14">
    <location>
        <begin position="46"/>
        <end position="68"/>
    </location>
</feature>
<feature type="transmembrane region" description="Helical" evidence="14">
    <location>
        <begin position="120"/>
        <end position="141"/>
    </location>
</feature>
<comment type="catalytic activity">
    <reaction evidence="12">
        <text>L-proline(in) + Na(+)(in) = L-proline(out) + Na(+)(out)</text>
        <dbReference type="Rhea" id="RHEA:28967"/>
        <dbReference type="ChEBI" id="CHEBI:29101"/>
        <dbReference type="ChEBI" id="CHEBI:60039"/>
    </reaction>
</comment>
<feature type="transmembrane region" description="Helical" evidence="14">
    <location>
        <begin position="280"/>
        <end position="301"/>
    </location>
</feature>
<dbReference type="InterPro" id="IPR001734">
    <property type="entry name" value="Na/solute_symporter"/>
</dbReference>
<comment type="similarity">
    <text evidence="2 13">Belongs to the sodium:solute symporter (SSF) (TC 2.A.21) family.</text>
</comment>
<feature type="transmembrane region" description="Helical" evidence="14">
    <location>
        <begin position="440"/>
        <end position="458"/>
    </location>
</feature>
<evidence type="ECO:0000256" key="7">
    <source>
        <dbReference type="ARBA" id="ARBA00022989"/>
    </source>
</evidence>
<feature type="transmembrane region" description="Helical" evidence="14">
    <location>
        <begin position="321"/>
        <end position="340"/>
    </location>
</feature>
<dbReference type="InterPro" id="IPR038377">
    <property type="entry name" value="Na/Glc_symporter_sf"/>
</dbReference>
<dbReference type="PANTHER" id="PTHR48086">
    <property type="entry name" value="SODIUM/PROLINE SYMPORTER-RELATED"/>
    <property type="match status" value="1"/>
</dbReference>
<comment type="caution">
    <text evidence="15">The sequence shown here is derived from an EMBL/GenBank/DDBJ whole genome shotgun (WGS) entry which is preliminary data.</text>
</comment>
<dbReference type="InterPro" id="IPR050277">
    <property type="entry name" value="Sodium:Solute_Symporter"/>
</dbReference>
<proteinExistence type="inferred from homology"/>
<dbReference type="PANTHER" id="PTHR48086:SF3">
    <property type="entry name" value="SODIUM_PROLINE SYMPORTER"/>
    <property type="match status" value="1"/>
</dbReference>
<feature type="transmembrane region" description="Helical" evidence="14">
    <location>
        <begin position="464"/>
        <end position="485"/>
    </location>
</feature>
<feature type="transmembrane region" description="Helical" evidence="14">
    <location>
        <begin position="384"/>
        <end position="402"/>
    </location>
</feature>
<keyword evidence="9" id="KW-0406">Ion transport</keyword>
<evidence type="ECO:0000313" key="16">
    <source>
        <dbReference type="Proteomes" id="UP000253628"/>
    </source>
</evidence>
<accession>A0A366HGH4</accession>
<evidence type="ECO:0000256" key="3">
    <source>
        <dbReference type="ARBA" id="ARBA00022448"/>
    </source>
</evidence>
<keyword evidence="5 14" id="KW-0812">Transmembrane</keyword>
<dbReference type="EMBL" id="QNRQ01000002">
    <property type="protein sequence ID" value="RBP41743.1"/>
    <property type="molecule type" value="Genomic_DNA"/>
</dbReference>
<keyword evidence="4" id="KW-1003">Cell membrane</keyword>
<evidence type="ECO:0000256" key="12">
    <source>
        <dbReference type="ARBA" id="ARBA00033708"/>
    </source>
</evidence>
<keyword evidence="3" id="KW-0813">Transport</keyword>
<gene>
    <name evidence="15" type="ORF">DFR37_102122</name>
</gene>
<keyword evidence="6" id="KW-0769">Symport</keyword>
<keyword evidence="10 14" id="KW-0472">Membrane</keyword>
<dbReference type="PROSITE" id="PS50283">
    <property type="entry name" value="NA_SOLUT_SYMP_3"/>
    <property type="match status" value="1"/>
</dbReference>
<evidence type="ECO:0000256" key="10">
    <source>
        <dbReference type="ARBA" id="ARBA00023136"/>
    </source>
</evidence>
<evidence type="ECO:0000256" key="8">
    <source>
        <dbReference type="ARBA" id="ARBA00023053"/>
    </source>
</evidence>
<feature type="transmembrane region" description="Helical" evidence="14">
    <location>
        <begin position="6"/>
        <end position="25"/>
    </location>
</feature>
<dbReference type="GO" id="GO:0005886">
    <property type="term" value="C:plasma membrane"/>
    <property type="evidence" value="ECO:0007669"/>
    <property type="project" value="UniProtKB-SubCell"/>
</dbReference>
<reference evidence="15 16" key="1">
    <citation type="submission" date="2018-06" db="EMBL/GenBank/DDBJ databases">
        <title>Genomic Encyclopedia of Type Strains, Phase IV (KMG-IV): sequencing the most valuable type-strain genomes for metagenomic binning, comparative biology and taxonomic classification.</title>
        <authorList>
            <person name="Goeker M."/>
        </authorList>
    </citation>
    <scope>NUCLEOTIDE SEQUENCE [LARGE SCALE GENOMIC DNA]</scope>
    <source>
        <strain evidence="15 16">DSM 25520</strain>
    </source>
</reference>
<evidence type="ECO:0000256" key="14">
    <source>
        <dbReference type="SAM" id="Phobius"/>
    </source>
</evidence>
<dbReference type="Proteomes" id="UP000253628">
    <property type="component" value="Unassembled WGS sequence"/>
</dbReference>
<evidence type="ECO:0000256" key="1">
    <source>
        <dbReference type="ARBA" id="ARBA00004651"/>
    </source>
</evidence>
<keyword evidence="8" id="KW-0915">Sodium</keyword>
<evidence type="ECO:0000256" key="11">
    <source>
        <dbReference type="ARBA" id="ARBA00023201"/>
    </source>
</evidence>
<feature type="transmembrane region" description="Helical" evidence="14">
    <location>
        <begin position="161"/>
        <end position="182"/>
    </location>
</feature>
<evidence type="ECO:0000256" key="2">
    <source>
        <dbReference type="ARBA" id="ARBA00006434"/>
    </source>
</evidence>
<dbReference type="AlphaFoldDB" id="A0A366HGH4"/>
<feature type="transmembrane region" description="Helical" evidence="14">
    <location>
        <begin position="241"/>
        <end position="260"/>
    </location>
</feature>
<evidence type="ECO:0000256" key="13">
    <source>
        <dbReference type="RuleBase" id="RU362091"/>
    </source>
</evidence>
<sequence>MADKTFLIWAITAFLLLYIVVILWIGKLGAKHSKNMRGYSLARGQVSPWVIGVSFGATFASANLFLGVPGWAYTYGAPTLWWTFGCFALTWGGLVLFARKFWHDGQRNGGALTLPHWLKIRYNSTAIQVIVGFLTLFNIYYIVGQNVGLATTFETIMGLPYFWGVVLGVVVTIAYLFVGGAYAQYIGDAIQGILMCVCGVVLFGSLAWTIGGGWNFLGELGARLNAIDPALTAPVAKTGPFYSWMAILSIEWLLFTFGLLPHLMNKVLSIDKEEGLRPFILSSGITLFLLSCFAVFAGMAARVLMPELPSADAAIPAYIEHAFPTVVVAIMVGGLLSAILSTTNSLYLGMSAIIGNDIFKPLIAPFIYGKSEDSEVQTDKGTLLVSRAGLLVIGVVSMVMSFKRPDSLALLTQFGISAIISGVIAPITLGYIWKRANRTGALVSTLGGAGCYIVLSTFGIQNNVFIALGISSILGFALMIAVCLVTSPQSASEKSAGYAVGLE</sequence>
<dbReference type="GO" id="GO:0015293">
    <property type="term" value="F:symporter activity"/>
    <property type="evidence" value="ECO:0007669"/>
    <property type="project" value="UniProtKB-KW"/>
</dbReference>
<feature type="transmembrane region" description="Helical" evidence="14">
    <location>
        <begin position="189"/>
        <end position="210"/>
    </location>
</feature>
<name>A0A366HGH4_9BURK</name>
<dbReference type="GO" id="GO:0006814">
    <property type="term" value="P:sodium ion transport"/>
    <property type="evidence" value="ECO:0007669"/>
    <property type="project" value="UniProtKB-KW"/>
</dbReference>
<keyword evidence="7 14" id="KW-1133">Transmembrane helix</keyword>
<protein>
    <submittedName>
        <fullName evidence="15">SSS family transporter</fullName>
    </submittedName>
</protein>
<dbReference type="Gene3D" id="1.20.1730.10">
    <property type="entry name" value="Sodium/glucose cotransporter"/>
    <property type="match status" value="1"/>
</dbReference>
<evidence type="ECO:0000256" key="6">
    <source>
        <dbReference type="ARBA" id="ARBA00022847"/>
    </source>
</evidence>
<evidence type="ECO:0000313" key="15">
    <source>
        <dbReference type="EMBL" id="RBP41743.1"/>
    </source>
</evidence>
<organism evidence="15 16">
    <name type="scientific">Eoetvoesiella caeni</name>
    <dbReference type="NCBI Taxonomy" id="645616"/>
    <lineage>
        <taxon>Bacteria</taxon>
        <taxon>Pseudomonadati</taxon>
        <taxon>Pseudomonadota</taxon>
        <taxon>Betaproteobacteria</taxon>
        <taxon>Burkholderiales</taxon>
        <taxon>Alcaligenaceae</taxon>
        <taxon>Eoetvoesiella</taxon>
    </lineage>
</organism>
<dbReference type="Pfam" id="PF00474">
    <property type="entry name" value="SSF"/>
    <property type="match status" value="1"/>
</dbReference>